<dbReference type="EMBL" id="MN740583">
    <property type="protein sequence ID" value="QHU35120.1"/>
    <property type="molecule type" value="Genomic_DNA"/>
</dbReference>
<keyword evidence="5" id="KW-0520">NAD</keyword>
<keyword evidence="1" id="KW-0285">Flavoprotein</keyword>
<feature type="domain" description="Amine oxidase" evidence="7">
    <location>
        <begin position="78"/>
        <end position="572"/>
    </location>
</feature>
<keyword evidence="3" id="KW-0274">FAD</keyword>
<keyword evidence="6" id="KW-0472">Membrane</keyword>
<keyword evidence="2" id="KW-0732">Signal</keyword>
<sequence length="597" mass="68343">MFLLMILYYSLTILIPIYFINLTVKFWKQRQQNLLYPRGYDKSKINNCPQKSDQNIRDGYSKKKIPDKIDAIVIGSGIGGLTCAGLLSKAGKRVIVLEQHYIAGGCTHSFEDKGFEFDTGIHYIGNIEKRKKILDLITEPKIEWDQMGNKENGYCYDEIVVEDKHYYLRAGEEAFLREAYKYFPEEIENVKKYLQYVKEVSKKDIFFNLKILQCRPLAKLLSWILSKSFFKHTQETALEVVKKFTNNIDLQAFLLGQFGDYGKTPSQESFFLHASIVNHYLNGAWFPRGGSSVIAKNILPIIEKTGGRVLVRKGVKEILIANKKVVGVEMINGDRIYSPIVISACGVSNTWKKLVPKNLVPEKIISNIDELGLSCSFTYVFIGMEGTPNDLELRSSNIWHWPNRDYDQMIEEFHKDPKRAPIPMFIGFPCSKDSTWEKRFPGKSNAVILTMAKFEEFDSWKDERPGKRSPEYQKLKKQYADRILEEGLYHYYPKTRGKVTYCEVGSPLTFNHYIGSQRGECYGLNSKPMRFQHDDWLIPQTDISGLYLTGQDITTLGVTGAMMAGVLTAHSVLGYGTVGDLISGRNLIEDIIHMENK</sequence>
<dbReference type="InterPro" id="IPR002937">
    <property type="entry name" value="Amino_oxidase"/>
</dbReference>
<keyword evidence="6" id="KW-1133">Transmembrane helix</keyword>
<protein>
    <recommendedName>
        <fullName evidence="7">Amine oxidase domain-containing protein</fullName>
    </recommendedName>
</protein>
<reference evidence="8" key="1">
    <citation type="journal article" date="2020" name="Nature">
        <title>Giant virus diversity and host interactions through global metagenomics.</title>
        <authorList>
            <person name="Schulz F."/>
            <person name="Roux S."/>
            <person name="Paez-Espino D."/>
            <person name="Jungbluth S."/>
            <person name="Walsh D.A."/>
            <person name="Denef V.J."/>
            <person name="McMahon K.D."/>
            <person name="Konstantinidis K.T."/>
            <person name="Eloe-Fadrosh E.A."/>
            <person name="Kyrpides N.C."/>
            <person name="Woyke T."/>
        </authorList>
    </citation>
    <scope>NUCLEOTIDE SEQUENCE</scope>
    <source>
        <strain evidence="8">GVMAG-S-1017745-26</strain>
    </source>
</reference>
<keyword evidence="6" id="KW-0812">Transmembrane</keyword>
<dbReference type="Gene3D" id="3.50.50.60">
    <property type="entry name" value="FAD/NAD(P)-binding domain"/>
    <property type="match status" value="2"/>
</dbReference>
<accession>A0A6C0LXK8</accession>
<evidence type="ECO:0000256" key="1">
    <source>
        <dbReference type="ARBA" id="ARBA00022630"/>
    </source>
</evidence>
<name>A0A6C0LXK8_9ZZZZ</name>
<evidence type="ECO:0000259" key="7">
    <source>
        <dbReference type="Pfam" id="PF01593"/>
    </source>
</evidence>
<dbReference type="PANTHER" id="PTHR46091">
    <property type="entry name" value="BLR7054 PROTEIN"/>
    <property type="match status" value="1"/>
</dbReference>
<dbReference type="PANTHER" id="PTHR46091:SF3">
    <property type="entry name" value="AMINE OXIDASE DOMAIN-CONTAINING PROTEIN"/>
    <property type="match status" value="1"/>
</dbReference>
<dbReference type="GO" id="GO:0016491">
    <property type="term" value="F:oxidoreductase activity"/>
    <property type="evidence" value="ECO:0007669"/>
    <property type="project" value="InterPro"/>
</dbReference>
<dbReference type="AlphaFoldDB" id="A0A6C0LXK8"/>
<organism evidence="8">
    <name type="scientific">viral metagenome</name>
    <dbReference type="NCBI Taxonomy" id="1070528"/>
    <lineage>
        <taxon>unclassified sequences</taxon>
        <taxon>metagenomes</taxon>
        <taxon>organismal metagenomes</taxon>
    </lineage>
</organism>
<keyword evidence="4" id="KW-0521">NADP</keyword>
<evidence type="ECO:0000256" key="2">
    <source>
        <dbReference type="ARBA" id="ARBA00022729"/>
    </source>
</evidence>
<evidence type="ECO:0000256" key="5">
    <source>
        <dbReference type="ARBA" id="ARBA00023027"/>
    </source>
</evidence>
<dbReference type="InterPro" id="IPR036188">
    <property type="entry name" value="FAD/NAD-bd_sf"/>
</dbReference>
<proteinExistence type="predicted"/>
<dbReference type="InterPro" id="IPR052206">
    <property type="entry name" value="Retinol_saturase"/>
</dbReference>
<evidence type="ECO:0000313" key="8">
    <source>
        <dbReference type="EMBL" id="QHU35120.1"/>
    </source>
</evidence>
<evidence type="ECO:0000256" key="4">
    <source>
        <dbReference type="ARBA" id="ARBA00022857"/>
    </source>
</evidence>
<evidence type="ECO:0000256" key="3">
    <source>
        <dbReference type="ARBA" id="ARBA00022827"/>
    </source>
</evidence>
<feature type="transmembrane region" description="Helical" evidence="6">
    <location>
        <begin position="6"/>
        <end position="24"/>
    </location>
</feature>
<evidence type="ECO:0000256" key="6">
    <source>
        <dbReference type="SAM" id="Phobius"/>
    </source>
</evidence>
<dbReference type="Pfam" id="PF01593">
    <property type="entry name" value="Amino_oxidase"/>
    <property type="match status" value="1"/>
</dbReference>
<dbReference type="SUPFAM" id="SSF51905">
    <property type="entry name" value="FAD/NAD(P)-binding domain"/>
    <property type="match status" value="1"/>
</dbReference>